<accession>A0ABQ0P455</accession>
<evidence type="ECO:0000313" key="2">
    <source>
        <dbReference type="EMBL" id="GBQ08442.1"/>
    </source>
</evidence>
<evidence type="ECO:0008006" key="4">
    <source>
        <dbReference type="Google" id="ProtNLM"/>
    </source>
</evidence>
<dbReference type="EMBL" id="BAQD01000095">
    <property type="protein sequence ID" value="GBQ08442.1"/>
    <property type="molecule type" value="Genomic_DNA"/>
</dbReference>
<feature type="compositionally biased region" description="Polar residues" evidence="1">
    <location>
        <begin position="243"/>
        <end position="258"/>
    </location>
</feature>
<proteinExistence type="predicted"/>
<sequence length="569" mass="62394">MLSNIADAAPSSRWKDAINALHAGKSVITKAGVDEYLGKDLSVPGLDPHKIYRIYRPPDVIKAALPAMRSLRILDGHHFETADNLAQDKLVGATGDQPEMQGDAALINVTIWNGPAIRDIESKKKEQLSLGYGSKITMPPGTTPDGRPYDGKMTKIIPEHVALVTVGRVNHEGNSGPLAKIADTGDMMDFQAAIQVLCQTCPDTPADEVRAKITEALAELNTKEAKNGPNPTSKENTTKDEAPTSSTSSPNAVNEKTLNSLERLSHVLTQIFTKKDTAMADEDAKKNHAEEERIARDVLRRMGDKDPTNVRECLEHMGLTDAAKRAMTQDEAHGKTGDAPGYKHTQNDLFGGTSTNTISGGGHGRGGWHHDEDTSQEQERKEDDKEKRMKAARLEAKDLLDKGMHPEAVALHLEKSRNLPKENAQEIVKRARSIPASEGKPSKDTSKTKDEDEQKRKEEIRREVEEQRKAEREEDEKKRKQADEARDDVEKETGRLHGCKTGDSAADLYRVGLANLGYQGADILPEEALQSTFRSFAAQRQQGSAHLGDSAENAQNTANVQTLARELLG</sequence>
<feature type="compositionally biased region" description="Basic and acidic residues" evidence="1">
    <location>
        <begin position="412"/>
        <end position="429"/>
    </location>
</feature>
<feature type="compositionally biased region" description="Polar residues" evidence="1">
    <location>
        <begin position="552"/>
        <end position="562"/>
    </location>
</feature>
<feature type="compositionally biased region" description="Basic and acidic residues" evidence="1">
    <location>
        <begin position="368"/>
        <end position="405"/>
    </location>
</feature>
<feature type="region of interest" description="Disordered" evidence="1">
    <location>
        <begin position="220"/>
        <end position="258"/>
    </location>
</feature>
<dbReference type="Proteomes" id="UP001062901">
    <property type="component" value="Unassembled WGS sequence"/>
</dbReference>
<evidence type="ECO:0000313" key="3">
    <source>
        <dbReference type="Proteomes" id="UP001062901"/>
    </source>
</evidence>
<protein>
    <recommendedName>
        <fullName evidence="4">DUF2213 domain-containing protein</fullName>
    </recommendedName>
</protein>
<organism evidence="2 3">
    <name type="scientific">Saccharibacter floricola DSM 15669</name>
    <dbReference type="NCBI Taxonomy" id="1123227"/>
    <lineage>
        <taxon>Bacteria</taxon>
        <taxon>Pseudomonadati</taxon>
        <taxon>Pseudomonadota</taxon>
        <taxon>Alphaproteobacteria</taxon>
        <taxon>Acetobacterales</taxon>
        <taxon>Acetobacteraceae</taxon>
        <taxon>Saccharibacter</taxon>
    </lineage>
</organism>
<reference evidence="2" key="1">
    <citation type="submission" date="2013-04" db="EMBL/GenBank/DDBJ databases">
        <title>The genome sequencing project of 58 acetic acid bacteria.</title>
        <authorList>
            <person name="Okamoto-Kainuma A."/>
            <person name="Ishikawa M."/>
            <person name="Umino S."/>
            <person name="Koizumi Y."/>
            <person name="Shiwa Y."/>
            <person name="Yoshikawa H."/>
            <person name="Matsutani M."/>
            <person name="Matsushita K."/>
        </authorList>
    </citation>
    <scope>NUCLEOTIDE SEQUENCE</scope>
    <source>
        <strain evidence="2">DSM 15669</strain>
    </source>
</reference>
<feature type="compositionally biased region" description="Basic and acidic residues" evidence="1">
    <location>
        <begin position="440"/>
        <end position="495"/>
    </location>
</feature>
<dbReference type="InterPro" id="IPR016913">
    <property type="entry name" value="UCP029215"/>
</dbReference>
<feature type="region of interest" description="Disordered" evidence="1">
    <location>
        <begin position="326"/>
        <end position="504"/>
    </location>
</feature>
<gene>
    <name evidence="2" type="ORF">AA15669_1785</name>
</gene>
<keyword evidence="3" id="KW-1185">Reference proteome</keyword>
<comment type="caution">
    <text evidence="2">The sequence shown here is derived from an EMBL/GenBank/DDBJ whole genome shotgun (WGS) entry which is preliminary data.</text>
</comment>
<dbReference type="Pfam" id="PF09979">
    <property type="entry name" value="DUF2213"/>
    <property type="match status" value="1"/>
</dbReference>
<name>A0ABQ0P455_9PROT</name>
<dbReference type="RefSeq" id="WP_018980342.1">
    <property type="nucleotide sequence ID" value="NZ_BAQD01000095.1"/>
</dbReference>
<feature type="compositionally biased region" description="Basic and acidic residues" evidence="1">
    <location>
        <begin position="326"/>
        <end position="336"/>
    </location>
</feature>
<evidence type="ECO:0000256" key="1">
    <source>
        <dbReference type="SAM" id="MobiDB-lite"/>
    </source>
</evidence>
<feature type="region of interest" description="Disordered" evidence="1">
    <location>
        <begin position="543"/>
        <end position="563"/>
    </location>
</feature>